<keyword evidence="5 7" id="KW-1133">Transmembrane helix</keyword>
<dbReference type="EMBL" id="NMVI01000011">
    <property type="protein sequence ID" value="OYN88835.1"/>
    <property type="molecule type" value="Genomic_DNA"/>
</dbReference>
<dbReference type="SUPFAM" id="SSF161098">
    <property type="entry name" value="MetI-like"/>
    <property type="match status" value="1"/>
</dbReference>
<evidence type="ECO:0000256" key="3">
    <source>
        <dbReference type="ARBA" id="ARBA00022475"/>
    </source>
</evidence>
<dbReference type="PANTHER" id="PTHR43744">
    <property type="entry name" value="ABC TRANSPORTER PERMEASE PROTEIN MG189-RELATED-RELATED"/>
    <property type="match status" value="1"/>
</dbReference>
<evidence type="ECO:0000256" key="5">
    <source>
        <dbReference type="ARBA" id="ARBA00022989"/>
    </source>
</evidence>
<feature type="transmembrane region" description="Helical" evidence="7">
    <location>
        <begin position="125"/>
        <end position="147"/>
    </location>
</feature>
<keyword evidence="4 7" id="KW-0812">Transmembrane</keyword>
<dbReference type="GO" id="GO:0005886">
    <property type="term" value="C:plasma membrane"/>
    <property type="evidence" value="ECO:0007669"/>
    <property type="project" value="UniProtKB-SubCell"/>
</dbReference>
<sequence>MSAALNQVDQIEKKLKTASGSRRNRKELLWHIPLVIASIVTLFPFYAMVIISLRPGQPIELPGSLIPTGLSLDSYAEALASDRIFQWTINSTIYSVTSVFLVLLFASMAGYAFAKKRFIGRDAIFWVFLAMLMVPGHLTLIPLFLIVTNMNGLNTMWGVLVPTLANAQAMFLMRQFIMDIPKNPCWQR</sequence>
<dbReference type="RefSeq" id="WP_094450050.1">
    <property type="nucleotide sequence ID" value="NZ_NMVI01000011.1"/>
</dbReference>
<proteinExistence type="predicted"/>
<feature type="transmembrane region" description="Helical" evidence="7">
    <location>
        <begin position="153"/>
        <end position="173"/>
    </location>
</feature>
<dbReference type="AlphaFoldDB" id="A0A255EGV4"/>
<evidence type="ECO:0000256" key="2">
    <source>
        <dbReference type="ARBA" id="ARBA00022448"/>
    </source>
</evidence>
<feature type="transmembrane region" description="Helical" evidence="7">
    <location>
        <begin position="28"/>
        <end position="53"/>
    </location>
</feature>
<evidence type="ECO:0000313" key="9">
    <source>
        <dbReference type="Proteomes" id="UP000216533"/>
    </source>
</evidence>
<evidence type="ECO:0000256" key="7">
    <source>
        <dbReference type="SAM" id="Phobius"/>
    </source>
</evidence>
<keyword evidence="2" id="KW-0813">Transport</keyword>
<dbReference type="Gene3D" id="1.10.3720.10">
    <property type="entry name" value="MetI-like"/>
    <property type="match status" value="1"/>
</dbReference>
<evidence type="ECO:0000256" key="1">
    <source>
        <dbReference type="ARBA" id="ARBA00004651"/>
    </source>
</evidence>
<accession>A0A255EGV4</accession>
<keyword evidence="3" id="KW-1003">Cell membrane</keyword>
<organism evidence="8 9">
    <name type="scientific">Parenemella sanctibonifatiensis</name>
    <dbReference type="NCBI Taxonomy" id="2016505"/>
    <lineage>
        <taxon>Bacteria</taxon>
        <taxon>Bacillati</taxon>
        <taxon>Actinomycetota</taxon>
        <taxon>Actinomycetes</taxon>
        <taxon>Propionibacteriales</taxon>
        <taxon>Propionibacteriaceae</taxon>
        <taxon>Parenemella</taxon>
    </lineage>
</organism>
<dbReference type="InterPro" id="IPR035906">
    <property type="entry name" value="MetI-like_sf"/>
</dbReference>
<gene>
    <name evidence="8" type="ORF">CGZ92_03785</name>
</gene>
<name>A0A255EGV4_9ACTN</name>
<keyword evidence="6 7" id="KW-0472">Membrane</keyword>
<evidence type="ECO:0000313" key="8">
    <source>
        <dbReference type="EMBL" id="OYN88835.1"/>
    </source>
</evidence>
<protein>
    <submittedName>
        <fullName evidence="8">Uncharacterized protein</fullName>
    </submittedName>
</protein>
<dbReference type="Proteomes" id="UP000216533">
    <property type="component" value="Unassembled WGS sequence"/>
</dbReference>
<comment type="subcellular location">
    <subcellularLocation>
        <location evidence="1">Cell membrane</location>
        <topology evidence="1">Multi-pass membrane protein</topology>
    </subcellularLocation>
</comment>
<evidence type="ECO:0000256" key="6">
    <source>
        <dbReference type="ARBA" id="ARBA00023136"/>
    </source>
</evidence>
<dbReference type="PANTHER" id="PTHR43744:SF12">
    <property type="entry name" value="ABC TRANSPORTER PERMEASE PROTEIN MG189-RELATED"/>
    <property type="match status" value="1"/>
</dbReference>
<reference evidence="8 9" key="1">
    <citation type="submission" date="2017-07" db="EMBL/GenBank/DDBJ databases">
        <title>Draft whole genome sequences of clinical Proprionibacteriaceae strains.</title>
        <authorList>
            <person name="Bernier A.-M."/>
            <person name="Bernard K."/>
            <person name="Domingo M.-C."/>
        </authorList>
    </citation>
    <scope>NUCLEOTIDE SEQUENCE [LARGE SCALE GENOMIC DNA]</scope>
    <source>
        <strain evidence="8 9">NML 160184</strain>
    </source>
</reference>
<comment type="caution">
    <text evidence="8">The sequence shown here is derived from an EMBL/GenBank/DDBJ whole genome shotgun (WGS) entry which is preliminary data.</text>
</comment>
<evidence type="ECO:0000256" key="4">
    <source>
        <dbReference type="ARBA" id="ARBA00022692"/>
    </source>
</evidence>
<feature type="transmembrane region" description="Helical" evidence="7">
    <location>
        <begin position="93"/>
        <end position="113"/>
    </location>
</feature>